<feature type="compositionally biased region" description="Basic and acidic residues" evidence="7">
    <location>
        <begin position="415"/>
        <end position="427"/>
    </location>
</feature>
<keyword evidence="6" id="KW-0869">Chloride channel</keyword>
<keyword evidence="6" id="KW-0813">Transport</keyword>
<keyword evidence="4" id="KW-0472">Membrane</keyword>
<evidence type="ECO:0000256" key="7">
    <source>
        <dbReference type="SAM" id="MobiDB-lite"/>
    </source>
</evidence>
<keyword evidence="6" id="KW-0868">Chloride</keyword>
<dbReference type="GO" id="GO:0005886">
    <property type="term" value="C:plasma membrane"/>
    <property type="evidence" value="ECO:0007669"/>
    <property type="project" value="UniProtKB-SubCell"/>
</dbReference>
<evidence type="ECO:0000256" key="2">
    <source>
        <dbReference type="ARBA" id="ARBA00022692"/>
    </source>
</evidence>
<evidence type="ECO:0000313" key="8">
    <source>
        <dbReference type="Proteomes" id="UP000887540"/>
    </source>
</evidence>
<organism evidence="8 9">
    <name type="scientific">Acrobeloides nanus</name>
    <dbReference type="NCBI Taxonomy" id="290746"/>
    <lineage>
        <taxon>Eukaryota</taxon>
        <taxon>Metazoa</taxon>
        <taxon>Ecdysozoa</taxon>
        <taxon>Nematoda</taxon>
        <taxon>Chromadorea</taxon>
        <taxon>Rhabditida</taxon>
        <taxon>Tylenchina</taxon>
        <taxon>Cephalobomorpha</taxon>
        <taxon>Cephaloboidea</taxon>
        <taxon>Cephalobidae</taxon>
        <taxon>Acrobeloides</taxon>
    </lineage>
</organism>
<comment type="similarity">
    <text evidence="5 6">Belongs to the anion channel-forming bestrophin (TC 1.A.46) family. Calcium-sensitive chloride channel subfamily.</text>
</comment>
<protein>
    <recommendedName>
        <fullName evidence="6">Bestrophin homolog</fullName>
    </recommendedName>
</protein>
<dbReference type="GO" id="GO:0034707">
    <property type="term" value="C:chloride channel complex"/>
    <property type="evidence" value="ECO:0007669"/>
    <property type="project" value="UniProtKB-KW"/>
</dbReference>
<keyword evidence="6" id="KW-0407">Ion channel</keyword>
<dbReference type="PANTHER" id="PTHR10736">
    <property type="entry name" value="BESTROPHIN"/>
    <property type="match status" value="1"/>
</dbReference>
<dbReference type="InterPro" id="IPR021134">
    <property type="entry name" value="Bestrophin-like"/>
</dbReference>
<keyword evidence="6" id="KW-0406">Ion transport</keyword>
<dbReference type="PANTHER" id="PTHR10736:SF0">
    <property type="entry name" value="BESTROPHIN HOMOLOG"/>
    <property type="match status" value="1"/>
</dbReference>
<feature type="region of interest" description="Disordered" evidence="7">
    <location>
        <begin position="389"/>
        <end position="460"/>
    </location>
</feature>
<evidence type="ECO:0000256" key="1">
    <source>
        <dbReference type="ARBA" id="ARBA00004370"/>
    </source>
</evidence>
<comment type="function">
    <text evidence="6">Forms chloride channels.</text>
</comment>
<evidence type="ECO:0000313" key="9">
    <source>
        <dbReference type="WBParaSite" id="ACRNAN_Path_823.g3132.t1"/>
    </source>
</evidence>
<accession>A0A914CDF7</accession>
<dbReference type="WBParaSite" id="ACRNAN_Path_823.g3132.t1">
    <property type="protein sequence ID" value="ACRNAN_Path_823.g3132.t1"/>
    <property type="gene ID" value="ACRNAN_Path_823.g3132"/>
</dbReference>
<keyword evidence="6" id="KW-1003">Cell membrane</keyword>
<reference evidence="9" key="1">
    <citation type="submission" date="2022-11" db="UniProtKB">
        <authorList>
            <consortium name="WormBaseParasite"/>
        </authorList>
    </citation>
    <scope>IDENTIFICATION</scope>
</reference>
<evidence type="ECO:0000256" key="6">
    <source>
        <dbReference type="RuleBase" id="RU363126"/>
    </source>
</evidence>
<proteinExistence type="inferred from homology"/>
<evidence type="ECO:0000256" key="3">
    <source>
        <dbReference type="ARBA" id="ARBA00022989"/>
    </source>
</evidence>
<comment type="subcellular location">
    <subcellularLocation>
        <location evidence="6">Cell membrane</location>
        <topology evidence="6">Multi-pass membrane protein</topology>
    </subcellularLocation>
    <subcellularLocation>
        <location evidence="1">Membrane</location>
    </subcellularLocation>
</comment>
<evidence type="ECO:0000256" key="4">
    <source>
        <dbReference type="ARBA" id="ARBA00023136"/>
    </source>
</evidence>
<sequence length="460" mass="53535">MDSVVMAGFLMPHEKEILCQHSLHFERYWIPLNWALRTVYKRFEDGKIAKPSYVNAIYAAVNDFQKRLQTLCNFDWVPIPLAYPQIVFLAIRIFMLLCLVSRQPLIHSKEGEEIIPDIVLPFMTILQIFFFLGWTKVAEQLLNPLGKDDDDLETNWIIDRNITLAMLLAENYNKNPIQVLENEDFTKSQLDITQRAKYLSHPYKGSVAEINFEASTKVNMFSTSIKQKMSRIRKNKVKPSTNGIPLKTLVKSKRHRSHSYPPIYDRRSHDPPLDIKTTLAHQYTINPPVQDDKNYPRHSEEFYTDNIFAASYAYHPRKYGRIESFDSERTPRKSSDTRTLSLESLLSEPNTKHSNESFDTSHDSHLFTASDMYYPRRIDTSKHLASIAEEKQTPTEKPSLSKYPTFESTHRVRKLSRDSIDSHDSNHFADSGYKLGPLEIVEEEDDEDEEESEFSKAMRK</sequence>
<keyword evidence="3" id="KW-1133">Transmembrane helix</keyword>
<dbReference type="AlphaFoldDB" id="A0A914CDF7"/>
<name>A0A914CDF7_9BILA</name>
<dbReference type="Proteomes" id="UP000887540">
    <property type="component" value="Unplaced"/>
</dbReference>
<dbReference type="GO" id="GO:0005254">
    <property type="term" value="F:chloride channel activity"/>
    <property type="evidence" value="ECO:0007669"/>
    <property type="project" value="UniProtKB-KW"/>
</dbReference>
<dbReference type="InterPro" id="IPR000615">
    <property type="entry name" value="Bestrophin"/>
</dbReference>
<keyword evidence="8" id="KW-1185">Reference proteome</keyword>
<dbReference type="Pfam" id="PF01062">
    <property type="entry name" value="Bestrophin"/>
    <property type="match status" value="1"/>
</dbReference>
<feature type="compositionally biased region" description="Acidic residues" evidence="7">
    <location>
        <begin position="440"/>
        <end position="452"/>
    </location>
</feature>
<evidence type="ECO:0000256" key="5">
    <source>
        <dbReference type="ARBA" id="ARBA00034769"/>
    </source>
</evidence>
<keyword evidence="2" id="KW-0812">Transmembrane</keyword>